<sequence length="68" mass="7437">MAEQHSASKESLTRASLKIQDLVKTRKALLTELQASEKLVIELTSQIEGAQRQIPVRAISGTNPGFFA</sequence>
<evidence type="ECO:0000313" key="1">
    <source>
        <dbReference type="EMBL" id="STX37040.1"/>
    </source>
</evidence>
<dbReference type="RefSeq" id="WP_147281839.1">
    <property type="nucleotide sequence ID" value="NZ_UGNY01000001.1"/>
</dbReference>
<proteinExistence type="predicted"/>
<dbReference type="AlphaFoldDB" id="A0A378IQ13"/>
<organism evidence="1 2">
    <name type="scientific">Legionella feeleii</name>
    <dbReference type="NCBI Taxonomy" id="453"/>
    <lineage>
        <taxon>Bacteria</taxon>
        <taxon>Pseudomonadati</taxon>
        <taxon>Pseudomonadota</taxon>
        <taxon>Gammaproteobacteria</taxon>
        <taxon>Legionellales</taxon>
        <taxon>Legionellaceae</taxon>
        <taxon>Legionella</taxon>
    </lineage>
</organism>
<dbReference type="Proteomes" id="UP000254033">
    <property type="component" value="Unassembled WGS sequence"/>
</dbReference>
<protein>
    <submittedName>
        <fullName evidence="1">Uncharacterized protein</fullName>
    </submittedName>
</protein>
<gene>
    <name evidence="1" type="ORF">NCTC11978_00188</name>
</gene>
<dbReference type="EMBL" id="UGNY01000001">
    <property type="protein sequence ID" value="STX37040.1"/>
    <property type="molecule type" value="Genomic_DNA"/>
</dbReference>
<evidence type="ECO:0000313" key="2">
    <source>
        <dbReference type="Proteomes" id="UP000254033"/>
    </source>
</evidence>
<reference evidence="1 2" key="1">
    <citation type="submission" date="2018-06" db="EMBL/GenBank/DDBJ databases">
        <authorList>
            <consortium name="Pathogen Informatics"/>
            <person name="Doyle S."/>
        </authorList>
    </citation>
    <scope>NUCLEOTIDE SEQUENCE [LARGE SCALE GENOMIC DNA]</scope>
    <source>
        <strain evidence="1 2">NCTC11978</strain>
    </source>
</reference>
<name>A0A378IQ13_9GAMM</name>
<accession>A0A378IQ13</accession>